<dbReference type="STRING" id="4829.A0A168T8A5"/>
<dbReference type="PRINTS" id="PR00326">
    <property type="entry name" value="GTP1OBG"/>
</dbReference>
<dbReference type="OrthoDB" id="61815at2759"/>
<dbReference type="Pfam" id="PF01926">
    <property type="entry name" value="MMR_HSR1"/>
    <property type="match status" value="1"/>
</dbReference>
<keyword evidence="2" id="KW-0342">GTP-binding</keyword>
<proteinExistence type="predicted"/>
<keyword evidence="1" id="KW-0547">Nucleotide-binding</keyword>
<dbReference type="InterPro" id="IPR006073">
    <property type="entry name" value="GTP-bd"/>
</dbReference>
<comment type="function">
    <text evidence="3">Possible regulatory or functional link with the histocompatibility cluster.</text>
</comment>
<feature type="region of interest" description="Disordered" evidence="5">
    <location>
        <begin position="490"/>
        <end position="531"/>
    </location>
</feature>
<evidence type="ECO:0000256" key="5">
    <source>
        <dbReference type="SAM" id="MobiDB-lite"/>
    </source>
</evidence>
<evidence type="ECO:0000256" key="4">
    <source>
        <dbReference type="ARBA" id="ARBA00039902"/>
    </source>
</evidence>
<accession>A0A168T8A5</accession>
<evidence type="ECO:0000256" key="1">
    <source>
        <dbReference type="ARBA" id="ARBA00022741"/>
    </source>
</evidence>
<dbReference type="SUPFAM" id="SSF52540">
    <property type="entry name" value="P-loop containing nucleoside triphosphate hydrolases"/>
    <property type="match status" value="1"/>
</dbReference>
<dbReference type="GO" id="GO:0003924">
    <property type="term" value="F:GTPase activity"/>
    <property type="evidence" value="ECO:0007669"/>
    <property type="project" value="InterPro"/>
</dbReference>
<reference evidence="7" key="1">
    <citation type="submission" date="2016-04" db="EMBL/GenBank/DDBJ databases">
        <authorList>
            <person name="Evans L.H."/>
            <person name="Alamgir A."/>
            <person name="Owens N."/>
            <person name="Weber N.D."/>
            <person name="Virtaneva K."/>
            <person name="Barbian K."/>
            <person name="Babar A."/>
            <person name="Rosenke K."/>
        </authorList>
    </citation>
    <scope>NUCLEOTIDE SEQUENCE [LARGE SCALE GENOMIC DNA]</scope>
    <source>
        <strain evidence="7">CBS 101.48</strain>
    </source>
</reference>
<feature type="compositionally biased region" description="Acidic residues" evidence="5">
    <location>
        <begin position="300"/>
        <end position="319"/>
    </location>
</feature>
<dbReference type="PANTHER" id="PTHR45709:SF3">
    <property type="entry name" value="GUANINE NUCLEOTIDE-BINDING PROTEIN-LIKE 1"/>
    <property type="match status" value="1"/>
</dbReference>
<evidence type="ECO:0000313" key="7">
    <source>
        <dbReference type="EMBL" id="SAM09644.1"/>
    </source>
</evidence>
<dbReference type="PANTHER" id="PTHR45709">
    <property type="entry name" value="LARGE SUBUNIT GTPASE 1 HOMOLOG-RELATED"/>
    <property type="match status" value="1"/>
</dbReference>
<protein>
    <recommendedName>
        <fullName evidence="4">Guanine nucleotide-binding protein-like 1</fullName>
    </recommendedName>
</protein>
<evidence type="ECO:0000256" key="3">
    <source>
        <dbReference type="ARBA" id="ARBA00037770"/>
    </source>
</evidence>
<feature type="domain" description="G" evidence="6">
    <location>
        <begin position="345"/>
        <end position="400"/>
    </location>
</feature>
<evidence type="ECO:0000259" key="6">
    <source>
        <dbReference type="Pfam" id="PF01926"/>
    </source>
</evidence>
<gene>
    <name evidence="7" type="primary">ABSGL_15345.1 scaffold 16604</name>
</gene>
<dbReference type="AlphaFoldDB" id="A0A168T8A5"/>
<dbReference type="InterPro" id="IPR043358">
    <property type="entry name" value="GNL1-like"/>
</dbReference>
<dbReference type="Proteomes" id="UP000078561">
    <property type="component" value="Unassembled WGS sequence"/>
</dbReference>
<feature type="compositionally biased region" description="Acidic residues" evidence="5">
    <location>
        <begin position="496"/>
        <end position="512"/>
    </location>
</feature>
<dbReference type="Gene3D" id="3.40.50.300">
    <property type="entry name" value="P-loop containing nucleotide triphosphate hydrolases"/>
    <property type="match status" value="1"/>
</dbReference>
<evidence type="ECO:0000313" key="8">
    <source>
        <dbReference type="Proteomes" id="UP000078561"/>
    </source>
</evidence>
<dbReference type="EMBL" id="LT555164">
    <property type="protein sequence ID" value="SAM09644.1"/>
    <property type="molecule type" value="Genomic_DNA"/>
</dbReference>
<name>A0A168T8A5_ABSGL</name>
<organism evidence="7">
    <name type="scientific">Absidia glauca</name>
    <name type="common">Pin mould</name>
    <dbReference type="NCBI Taxonomy" id="4829"/>
    <lineage>
        <taxon>Eukaryota</taxon>
        <taxon>Fungi</taxon>
        <taxon>Fungi incertae sedis</taxon>
        <taxon>Mucoromycota</taxon>
        <taxon>Mucoromycotina</taxon>
        <taxon>Mucoromycetes</taxon>
        <taxon>Mucorales</taxon>
        <taxon>Cunninghamellaceae</taxon>
        <taxon>Absidia</taxon>
    </lineage>
</organism>
<keyword evidence="8" id="KW-1185">Reference proteome</keyword>
<evidence type="ECO:0000256" key="2">
    <source>
        <dbReference type="ARBA" id="ARBA00023134"/>
    </source>
</evidence>
<sequence length="531" mass="60674">MAHRKKPFSGKKKKCDSYGVFLFAGYWLDDPPNEPATVVPSLASHFVPASGPSTDFGYESLHAPTQKLFSRFEKLDQQAIQRARLASMQPLHRLDKMALEMGFSETYLDFPKRPAWDYDMSKTQLEQQEEDMFEGWKEQIYAKVDDKAQLSWFEQNLQVWRQLWRVLEISDVVVLVMDIRNPVLHFPVPLYHYITRTLGRKMVGVFNKIDLVSDFTVFAWQQYFNEQFPDLHLATFSCFPRDPRLVDDTVTYALKQRVKRPRKRYYSAQGVQDVLRACQRATGDTTQDWDGLIKRYTQQDNDDHENDDDDDDDNDDDASDTSSTAGLEDIIASDHPQTPHRDYITIGLVGHPNVGKSSLVNSLMHRTVVSTSRTPGHTKHFQTIHLSDHIRLCDSPGLVFPSLVPRSLQAERIPLESILGLLPSSTPWSAWTICEAYAEQRGYYTAKAARPDAYRAANAMLRLATDGRILLSFKPPGFFETTKYEKLRVLKADQQDEHDDDDDDDEDDDESSSDGGAIKTTEGQFALLAVE</sequence>
<feature type="region of interest" description="Disordered" evidence="5">
    <location>
        <begin position="298"/>
        <end position="338"/>
    </location>
</feature>
<dbReference type="GO" id="GO:0005525">
    <property type="term" value="F:GTP binding"/>
    <property type="evidence" value="ECO:0007669"/>
    <property type="project" value="UniProtKB-KW"/>
</dbReference>
<dbReference type="InParanoid" id="A0A168T8A5"/>
<dbReference type="CDD" id="cd01857">
    <property type="entry name" value="HSR1_MMR1"/>
    <property type="match status" value="1"/>
</dbReference>
<dbReference type="InterPro" id="IPR027417">
    <property type="entry name" value="P-loop_NTPase"/>
</dbReference>
<dbReference type="OMA" id="CDFPVRP"/>